<evidence type="ECO:0000313" key="2">
    <source>
        <dbReference type="EMBL" id="MDG9698505.1"/>
    </source>
</evidence>
<evidence type="ECO:0000256" key="1">
    <source>
        <dbReference type="SAM" id="Phobius"/>
    </source>
</evidence>
<keyword evidence="1" id="KW-0812">Transmembrane</keyword>
<feature type="transmembrane region" description="Helical" evidence="1">
    <location>
        <begin position="86"/>
        <end position="104"/>
    </location>
</feature>
<reference evidence="2 3" key="1">
    <citation type="submission" date="2023-04" db="EMBL/GenBank/DDBJ databases">
        <title>Ottowia paracancer sp. nov., isolated from human stomach.</title>
        <authorList>
            <person name="Song Y."/>
        </authorList>
    </citation>
    <scope>NUCLEOTIDE SEQUENCE [LARGE SCALE GENOMIC DNA]</scope>
    <source>
        <strain evidence="2 3">10c7w1</strain>
    </source>
</reference>
<dbReference type="EMBL" id="JARVII010000002">
    <property type="protein sequence ID" value="MDG9698505.1"/>
    <property type="molecule type" value="Genomic_DNA"/>
</dbReference>
<accession>A0AAW6REA3</accession>
<sequence length="253" mass="28515">MDQSIFRQRIRFAARLAIKHFAVCMLIAGGAAWLVFGFWYAGVMSTLFRVSAIYFLLLGVDVVCGPLLTLVLASPDKSRRELIMDLSLIGAIQLTALGYGLYVLEESRPVAIVFEADRLVAVGKNELYLSDCAGGELGKLGCEFPPWKKIEWTVAKKPEDVIKSMELSLQGVSVSMRPVLWQKWNWNNVEIQKNIKPIAQIEDKLKKIEKAGNELPKKDLFFLPLTSSRDMNWIAVFDRDGKWVDSMPIDGFI</sequence>
<keyword evidence="1" id="KW-0472">Membrane</keyword>
<dbReference type="AlphaFoldDB" id="A0AAW6REA3"/>
<proteinExistence type="predicted"/>
<feature type="transmembrane region" description="Helical" evidence="1">
    <location>
        <begin position="21"/>
        <end position="41"/>
    </location>
</feature>
<feature type="transmembrane region" description="Helical" evidence="1">
    <location>
        <begin position="53"/>
        <end position="74"/>
    </location>
</feature>
<comment type="caution">
    <text evidence="2">The sequence shown here is derived from an EMBL/GenBank/DDBJ whole genome shotgun (WGS) entry which is preliminary data.</text>
</comment>
<keyword evidence="3" id="KW-1185">Reference proteome</keyword>
<dbReference type="RefSeq" id="WP_279523586.1">
    <property type="nucleotide sequence ID" value="NZ_JARVII010000002.1"/>
</dbReference>
<gene>
    <name evidence="2" type="ORF">QB898_02010</name>
</gene>
<evidence type="ECO:0000313" key="3">
    <source>
        <dbReference type="Proteomes" id="UP001237156"/>
    </source>
</evidence>
<keyword evidence="1" id="KW-1133">Transmembrane helix</keyword>
<name>A0AAW6REA3_9BURK</name>
<evidence type="ECO:0008006" key="4">
    <source>
        <dbReference type="Google" id="ProtNLM"/>
    </source>
</evidence>
<dbReference type="Proteomes" id="UP001237156">
    <property type="component" value="Unassembled WGS sequence"/>
</dbReference>
<organism evidence="2 3">
    <name type="scientific">Ottowia cancrivicina</name>
    <dbReference type="NCBI Taxonomy" id="3040346"/>
    <lineage>
        <taxon>Bacteria</taxon>
        <taxon>Pseudomonadati</taxon>
        <taxon>Pseudomonadota</taxon>
        <taxon>Betaproteobacteria</taxon>
        <taxon>Burkholderiales</taxon>
        <taxon>Comamonadaceae</taxon>
        <taxon>Ottowia</taxon>
    </lineage>
</organism>
<protein>
    <recommendedName>
        <fullName evidence="4">Fimb protein</fullName>
    </recommendedName>
</protein>